<dbReference type="EMBL" id="FOKI01000010">
    <property type="protein sequence ID" value="SFB06364.1"/>
    <property type="molecule type" value="Genomic_DNA"/>
</dbReference>
<dbReference type="UniPathway" id="UPA00262">
    <property type="reaction ID" value="UER00222"/>
</dbReference>
<dbReference type="STRING" id="84698.SAMN04488528_101098"/>
<evidence type="ECO:0000256" key="5">
    <source>
        <dbReference type="ARBA" id="ARBA00023244"/>
    </source>
</evidence>
<name>A0A1I0XZQ6_9CLOT</name>
<dbReference type="SUPFAM" id="SSF51735">
    <property type="entry name" value="NAD(P)-binding Rossmann-fold domains"/>
    <property type="match status" value="1"/>
</dbReference>
<dbReference type="GO" id="GO:0043115">
    <property type="term" value="F:precorrin-2 dehydrogenase activity"/>
    <property type="evidence" value="ECO:0007669"/>
    <property type="project" value="UniProtKB-EC"/>
</dbReference>
<organism evidence="6 7">
    <name type="scientific">Clostridium frigidicarnis</name>
    <dbReference type="NCBI Taxonomy" id="84698"/>
    <lineage>
        <taxon>Bacteria</taxon>
        <taxon>Bacillati</taxon>
        <taxon>Bacillota</taxon>
        <taxon>Clostridia</taxon>
        <taxon>Eubacteriales</taxon>
        <taxon>Clostridiaceae</taxon>
        <taxon>Clostridium</taxon>
    </lineage>
</organism>
<evidence type="ECO:0000256" key="4">
    <source>
        <dbReference type="ARBA" id="ARBA00023027"/>
    </source>
</evidence>
<protein>
    <recommendedName>
        <fullName evidence="2">precorrin-2 dehydrogenase</fullName>
        <ecNumber evidence="2">1.3.1.76</ecNumber>
    </recommendedName>
</protein>
<evidence type="ECO:0000313" key="7">
    <source>
        <dbReference type="Proteomes" id="UP000198619"/>
    </source>
</evidence>
<reference evidence="6 7" key="1">
    <citation type="submission" date="2016-10" db="EMBL/GenBank/DDBJ databases">
        <authorList>
            <person name="de Groot N.N."/>
        </authorList>
    </citation>
    <scope>NUCLEOTIDE SEQUENCE [LARGE SCALE GENOMIC DNA]</scope>
    <source>
        <strain evidence="6 7">DSM 12271</strain>
    </source>
</reference>
<dbReference type="PANTHER" id="PTHR35330">
    <property type="entry name" value="SIROHEME BIOSYNTHESIS PROTEIN MET8"/>
    <property type="match status" value="1"/>
</dbReference>
<evidence type="ECO:0000256" key="3">
    <source>
        <dbReference type="ARBA" id="ARBA00023002"/>
    </source>
</evidence>
<comment type="pathway">
    <text evidence="1">Porphyrin-containing compound metabolism; siroheme biosynthesis; sirohydrochlorin from precorrin-2: step 1/1.</text>
</comment>
<dbReference type="AlphaFoldDB" id="A0A1I0XZQ6"/>
<gene>
    <name evidence="6" type="ORF">SAMN04488528_101098</name>
</gene>
<dbReference type="GO" id="GO:0004325">
    <property type="term" value="F:ferrochelatase activity"/>
    <property type="evidence" value="ECO:0007669"/>
    <property type="project" value="InterPro"/>
</dbReference>
<keyword evidence="3" id="KW-0560">Oxidoreductase</keyword>
<proteinExistence type="predicted"/>
<dbReference type="EC" id="1.3.1.76" evidence="2"/>
<dbReference type="RefSeq" id="WP_090040520.1">
    <property type="nucleotide sequence ID" value="NZ_FOKI01000010.1"/>
</dbReference>
<evidence type="ECO:0000256" key="2">
    <source>
        <dbReference type="ARBA" id="ARBA00012400"/>
    </source>
</evidence>
<dbReference type="NCBIfam" id="NF004045">
    <property type="entry name" value="PRK05562.1"/>
    <property type="match status" value="1"/>
</dbReference>
<sequence length="208" mass="23610">MNFANIALISKDIKVLIIGGGKASLIKTKAFIKRGCKVSVCSLNFLDELYKIKNENLKLIQGSYEKSMIEDKHFVVIAIDDDKVINEIITECNNKAKLYLNCKDFKNGNCIVPFQVESSTVNVAINTKEGNPKVSRMLSPIILSILEEKNDLIILINKVRQELKGHPKKGEILDYLVSKEFQEEFRDGNGKEKLKEVYEKLGLKMEEQ</sequence>
<dbReference type="Gene3D" id="3.40.50.720">
    <property type="entry name" value="NAD(P)-binding Rossmann-like Domain"/>
    <property type="match status" value="1"/>
</dbReference>
<dbReference type="InterPro" id="IPR028161">
    <property type="entry name" value="Met8-like"/>
</dbReference>
<dbReference type="Pfam" id="PF13241">
    <property type="entry name" value="NAD_binding_7"/>
    <property type="match status" value="1"/>
</dbReference>
<evidence type="ECO:0000256" key="1">
    <source>
        <dbReference type="ARBA" id="ARBA00005010"/>
    </source>
</evidence>
<keyword evidence="4" id="KW-0520">NAD</keyword>
<accession>A0A1I0XZQ6</accession>
<dbReference type="OrthoDB" id="1715866at2"/>
<keyword evidence="5" id="KW-0627">Porphyrin biosynthesis</keyword>
<dbReference type="InterPro" id="IPR036291">
    <property type="entry name" value="NAD(P)-bd_dom_sf"/>
</dbReference>
<dbReference type="GO" id="GO:0019354">
    <property type="term" value="P:siroheme biosynthetic process"/>
    <property type="evidence" value="ECO:0007669"/>
    <property type="project" value="UniProtKB-UniPathway"/>
</dbReference>
<dbReference type="PANTHER" id="PTHR35330:SF1">
    <property type="entry name" value="SIROHEME BIOSYNTHESIS PROTEIN MET8"/>
    <property type="match status" value="1"/>
</dbReference>
<keyword evidence="7" id="KW-1185">Reference proteome</keyword>
<dbReference type="Proteomes" id="UP000198619">
    <property type="component" value="Unassembled WGS sequence"/>
</dbReference>
<evidence type="ECO:0000313" key="6">
    <source>
        <dbReference type="EMBL" id="SFB06364.1"/>
    </source>
</evidence>